<keyword evidence="1" id="KW-0472">Membrane</keyword>
<evidence type="ECO:0000313" key="2">
    <source>
        <dbReference type="EMBL" id="CEK80209.1"/>
    </source>
</evidence>
<organism evidence="2">
    <name type="scientific">Arion vulgaris</name>
    <dbReference type="NCBI Taxonomy" id="1028688"/>
    <lineage>
        <taxon>Eukaryota</taxon>
        <taxon>Metazoa</taxon>
        <taxon>Spiralia</taxon>
        <taxon>Lophotrochozoa</taxon>
        <taxon>Mollusca</taxon>
        <taxon>Gastropoda</taxon>
        <taxon>Heterobranchia</taxon>
        <taxon>Euthyneura</taxon>
        <taxon>Panpulmonata</taxon>
        <taxon>Eupulmonata</taxon>
        <taxon>Stylommatophora</taxon>
        <taxon>Helicina</taxon>
        <taxon>Arionoidea</taxon>
        <taxon>Arionidae</taxon>
        <taxon>Arion</taxon>
    </lineage>
</organism>
<dbReference type="AlphaFoldDB" id="A0A0B7AGS4"/>
<proteinExistence type="predicted"/>
<sequence>MLSSMLSSSSVICNLSSQHFSLLSLCIITPVIIPVVTLHVPQNNECFLQMFVICVSLTSISPSTLIISEEIPPPTKQDNQNTYETKTLSQMVSEHHWVNED</sequence>
<feature type="transmembrane region" description="Helical" evidence="1">
    <location>
        <begin position="20"/>
        <end position="41"/>
    </location>
</feature>
<accession>A0A0B7AGS4</accession>
<protein>
    <submittedName>
        <fullName evidence="2">Uncharacterized protein</fullName>
    </submittedName>
</protein>
<reference evidence="2" key="1">
    <citation type="submission" date="2014-12" db="EMBL/GenBank/DDBJ databases">
        <title>Insight into the proteome of Arion vulgaris.</title>
        <authorList>
            <person name="Aradska J."/>
            <person name="Bulat T."/>
            <person name="Smidak R."/>
            <person name="Sarate P."/>
            <person name="Gangsoo J."/>
            <person name="Sialana F."/>
            <person name="Bilban M."/>
            <person name="Lubec G."/>
        </authorList>
    </citation>
    <scope>NUCLEOTIDE SEQUENCE</scope>
    <source>
        <tissue evidence="2">Skin</tissue>
    </source>
</reference>
<name>A0A0B7AGS4_9EUPU</name>
<keyword evidence="1" id="KW-1133">Transmembrane helix</keyword>
<gene>
    <name evidence="2" type="primary">ORF119631</name>
</gene>
<keyword evidence="1" id="KW-0812">Transmembrane</keyword>
<dbReference type="EMBL" id="HACG01033344">
    <property type="protein sequence ID" value="CEK80209.1"/>
    <property type="molecule type" value="Transcribed_RNA"/>
</dbReference>
<evidence type="ECO:0000256" key="1">
    <source>
        <dbReference type="SAM" id="Phobius"/>
    </source>
</evidence>